<dbReference type="InterPro" id="IPR044780">
    <property type="entry name" value="Heh2/Src1"/>
</dbReference>
<evidence type="ECO:0000313" key="9">
    <source>
        <dbReference type="EMBL" id="KAG0020221.1"/>
    </source>
</evidence>
<evidence type="ECO:0000259" key="8">
    <source>
        <dbReference type="Pfam" id="PF09402"/>
    </source>
</evidence>
<dbReference type="Proteomes" id="UP000703661">
    <property type="component" value="Unassembled WGS sequence"/>
</dbReference>
<keyword evidence="2" id="KW-0597">Phosphoprotein</keyword>
<dbReference type="EMBL" id="JAAAID010000232">
    <property type="protein sequence ID" value="KAG0020221.1"/>
    <property type="molecule type" value="Genomic_DNA"/>
</dbReference>
<evidence type="ECO:0000256" key="6">
    <source>
        <dbReference type="ARBA" id="ARBA00023242"/>
    </source>
</evidence>
<keyword evidence="3" id="KW-0812">Transmembrane</keyword>
<evidence type="ECO:0000256" key="4">
    <source>
        <dbReference type="ARBA" id="ARBA00022989"/>
    </source>
</evidence>
<dbReference type="Gene3D" id="1.10.720.40">
    <property type="match status" value="1"/>
</dbReference>
<sequence>MPKEPLPRYLHPNYDPMKDKMDRLREILIHNKVKTPSGNVRKQDFVDLFEEHIRPQVPALREYYNSIVPSEEGIIKVPASAMTSLLNTKPSAKIPTQSRSTTAGLSSQKEPKSLSSSTSTMTSPSSAPLLKQSVPQDEPSGTTDKAEKIKFKSRSTSENEESRTSVDSTRGRKSRTSTSIRGESDTDGATSRVRHRKKHSEKKKKVRSDNFSDENPFQSNSESERRRRSKSREHSSTSRPSSKSRSSRSRRRSHDEGNGRAKDHDNAFILPSQPPFSSYMHTPKYTLSSFNRADLDAGPFHSSPLLAKSRRISATTLAQPKPVYFGHSAQFQGAAGGFRRYNEIQQRNSGPLRLIAFFAAVVFGMWYRQARFRIGFCTATNNSPDHNNSWNQQTWDWIYPTCIPCPTHAICSGPHEIPTCPPEYILKPHPLSFGNFLPLTPECVLNRAKEYQSLQVADVIEQILHQKAGIEECKVFSQPPKTAELLSHQRISINQLREEIEAMKDVGILEIKDKVMVKASGSDTVIVERGIGGLLIRRHVLRRREEERVIHSLVNNVLNKLADQSHYHYIDPVLCLDPYLPQIHLRDALLTNVQTPARRQELWDKVSAIVDRNANVRVSAQEVRGEIHRVWEWIGASGVLSMKAMSNRSSLYSGDSMHSTSSHMREKPTMVPPQSESHDSLFGSTGDSDLEFVNPARSLYPSLLKEL</sequence>
<protein>
    <submittedName>
        <fullName evidence="9">Inner nuclear membrane protein enriched at telomere/subtelomere region</fullName>
    </submittedName>
</protein>
<feature type="domain" description="Man1/Src1-like C-terminal" evidence="8">
    <location>
        <begin position="356"/>
        <end position="508"/>
    </location>
</feature>
<keyword evidence="10" id="KW-1185">Reference proteome</keyword>
<feature type="compositionally biased region" description="Polar residues" evidence="7">
    <location>
        <begin position="651"/>
        <end position="662"/>
    </location>
</feature>
<proteinExistence type="predicted"/>
<comment type="subcellular location">
    <subcellularLocation>
        <location evidence="1">Nucleus inner membrane</location>
    </subcellularLocation>
</comment>
<dbReference type="GO" id="GO:0071763">
    <property type="term" value="P:nuclear membrane organization"/>
    <property type="evidence" value="ECO:0007669"/>
    <property type="project" value="TreeGrafter"/>
</dbReference>
<reference evidence="9" key="1">
    <citation type="journal article" date="2020" name="Fungal Divers.">
        <title>Resolving the Mortierellaceae phylogeny through synthesis of multi-gene phylogenetics and phylogenomics.</title>
        <authorList>
            <person name="Vandepol N."/>
            <person name="Liber J."/>
            <person name="Desiro A."/>
            <person name="Na H."/>
            <person name="Kennedy M."/>
            <person name="Barry K."/>
            <person name="Grigoriev I.V."/>
            <person name="Miller A.N."/>
            <person name="O'Donnell K."/>
            <person name="Stajich J.E."/>
            <person name="Bonito G."/>
        </authorList>
    </citation>
    <scope>NUCLEOTIDE SEQUENCE</scope>
    <source>
        <strain evidence="9">NRRL 2769</strain>
    </source>
</reference>
<evidence type="ECO:0000256" key="2">
    <source>
        <dbReference type="ARBA" id="ARBA00022553"/>
    </source>
</evidence>
<dbReference type="Pfam" id="PF09402">
    <property type="entry name" value="MSC"/>
    <property type="match status" value="2"/>
</dbReference>
<dbReference type="GO" id="GO:0034399">
    <property type="term" value="C:nuclear periphery"/>
    <property type="evidence" value="ECO:0007669"/>
    <property type="project" value="TreeGrafter"/>
</dbReference>
<feature type="compositionally biased region" description="Polar residues" evidence="7">
    <location>
        <begin position="88"/>
        <end position="104"/>
    </location>
</feature>
<accession>A0A9P6N112</accession>
<feature type="domain" description="Man1/Src1-like C-terminal" evidence="8">
    <location>
        <begin position="532"/>
        <end position="635"/>
    </location>
</feature>
<dbReference type="GO" id="GO:0005783">
    <property type="term" value="C:endoplasmic reticulum"/>
    <property type="evidence" value="ECO:0007669"/>
    <property type="project" value="TreeGrafter"/>
</dbReference>
<keyword evidence="5" id="KW-0472">Membrane</keyword>
<dbReference type="InterPro" id="IPR018996">
    <property type="entry name" value="Man1/Src1-like_C"/>
</dbReference>
<feature type="region of interest" description="Disordered" evidence="7">
    <location>
        <begin position="88"/>
        <end position="273"/>
    </location>
</feature>
<dbReference type="PANTHER" id="PTHR47808">
    <property type="entry name" value="INNER NUCLEAR MEMBRANE PROTEIN HEH2-RELATED"/>
    <property type="match status" value="1"/>
</dbReference>
<dbReference type="GO" id="GO:0005637">
    <property type="term" value="C:nuclear inner membrane"/>
    <property type="evidence" value="ECO:0007669"/>
    <property type="project" value="UniProtKB-SubCell"/>
</dbReference>
<evidence type="ECO:0000256" key="1">
    <source>
        <dbReference type="ARBA" id="ARBA00004540"/>
    </source>
</evidence>
<dbReference type="GO" id="GO:0003682">
    <property type="term" value="F:chromatin binding"/>
    <property type="evidence" value="ECO:0007669"/>
    <property type="project" value="InterPro"/>
</dbReference>
<keyword evidence="6" id="KW-0539">Nucleus</keyword>
<dbReference type="PANTHER" id="PTHR47808:SF2">
    <property type="entry name" value="LEM DOMAIN-CONTAINING PROTEIN 2"/>
    <property type="match status" value="1"/>
</dbReference>
<evidence type="ECO:0000313" key="10">
    <source>
        <dbReference type="Proteomes" id="UP000703661"/>
    </source>
</evidence>
<dbReference type="InterPro" id="IPR041885">
    <property type="entry name" value="MAN1_winged_helix_dom"/>
</dbReference>
<dbReference type="CDD" id="cd12935">
    <property type="entry name" value="LEM_like"/>
    <property type="match status" value="1"/>
</dbReference>
<feature type="compositionally biased region" description="Basic and acidic residues" evidence="7">
    <location>
        <begin position="144"/>
        <end position="164"/>
    </location>
</feature>
<dbReference type="InterPro" id="IPR011015">
    <property type="entry name" value="LEM/LEM-like_dom_sf"/>
</dbReference>
<evidence type="ECO:0000256" key="3">
    <source>
        <dbReference type="ARBA" id="ARBA00022692"/>
    </source>
</evidence>
<name>A0A9P6N112_9FUNG</name>
<dbReference type="AlphaFoldDB" id="A0A9P6N112"/>
<feature type="region of interest" description="Disordered" evidence="7">
    <location>
        <begin position="651"/>
        <end position="686"/>
    </location>
</feature>
<dbReference type="Gene3D" id="1.10.10.1180">
    <property type="entry name" value="MAN1, winged-helix domain"/>
    <property type="match status" value="1"/>
</dbReference>
<organism evidence="9 10">
    <name type="scientific">Entomortierella chlamydospora</name>
    <dbReference type="NCBI Taxonomy" id="101097"/>
    <lineage>
        <taxon>Eukaryota</taxon>
        <taxon>Fungi</taxon>
        <taxon>Fungi incertae sedis</taxon>
        <taxon>Mucoromycota</taxon>
        <taxon>Mortierellomycotina</taxon>
        <taxon>Mortierellomycetes</taxon>
        <taxon>Mortierellales</taxon>
        <taxon>Mortierellaceae</taxon>
        <taxon>Entomortierella</taxon>
    </lineage>
</organism>
<feature type="compositionally biased region" description="Basic residues" evidence="7">
    <location>
        <begin position="192"/>
        <end position="206"/>
    </location>
</feature>
<comment type="caution">
    <text evidence="9">The sequence shown here is derived from an EMBL/GenBank/DDBJ whole genome shotgun (WGS) entry which is preliminary data.</text>
</comment>
<feature type="compositionally biased region" description="Low complexity" evidence="7">
    <location>
        <begin position="105"/>
        <end position="130"/>
    </location>
</feature>
<feature type="compositionally biased region" description="Basic and acidic residues" evidence="7">
    <location>
        <begin position="253"/>
        <end position="266"/>
    </location>
</feature>
<evidence type="ECO:0000256" key="5">
    <source>
        <dbReference type="ARBA" id="ARBA00023136"/>
    </source>
</evidence>
<feature type="compositionally biased region" description="Polar residues" evidence="7">
    <location>
        <begin position="133"/>
        <end position="143"/>
    </location>
</feature>
<keyword evidence="4" id="KW-1133">Transmembrane helix</keyword>
<evidence type="ECO:0000256" key="7">
    <source>
        <dbReference type="SAM" id="MobiDB-lite"/>
    </source>
</evidence>
<gene>
    <name evidence="9" type="primary">SRC1_2</name>
    <name evidence="9" type="ORF">BGZ80_004582</name>
</gene>